<dbReference type="PANTHER" id="PTHR40469">
    <property type="entry name" value="SECRETED GLYCOSYL HYDROLASE"/>
    <property type="match status" value="1"/>
</dbReference>
<dbReference type="InterPro" id="IPR029010">
    <property type="entry name" value="ThuA-like"/>
</dbReference>
<dbReference type="Gene3D" id="3.40.50.880">
    <property type="match status" value="1"/>
</dbReference>
<organism evidence="2">
    <name type="scientific">marine sediment metagenome</name>
    <dbReference type="NCBI Taxonomy" id="412755"/>
    <lineage>
        <taxon>unclassified sequences</taxon>
        <taxon>metagenomes</taxon>
        <taxon>ecological metagenomes</taxon>
    </lineage>
</organism>
<dbReference type="SUPFAM" id="SSF52317">
    <property type="entry name" value="Class I glutamine amidotransferase-like"/>
    <property type="match status" value="1"/>
</dbReference>
<proteinExistence type="predicted"/>
<evidence type="ECO:0000259" key="1">
    <source>
        <dbReference type="Pfam" id="PF06283"/>
    </source>
</evidence>
<dbReference type="AlphaFoldDB" id="X1VBP7"/>
<name>X1VBP7_9ZZZZ</name>
<reference evidence="2" key="1">
    <citation type="journal article" date="2014" name="Front. Microbiol.">
        <title>High frequency of phylogenetically diverse reductive dehalogenase-homologous genes in deep subseafloor sedimentary metagenomes.</title>
        <authorList>
            <person name="Kawai M."/>
            <person name="Futagami T."/>
            <person name="Toyoda A."/>
            <person name="Takaki Y."/>
            <person name="Nishi S."/>
            <person name="Hori S."/>
            <person name="Arai W."/>
            <person name="Tsubouchi T."/>
            <person name="Morono Y."/>
            <person name="Uchiyama I."/>
            <person name="Ito T."/>
            <person name="Fujiyama A."/>
            <person name="Inagaki F."/>
            <person name="Takami H."/>
        </authorList>
    </citation>
    <scope>NUCLEOTIDE SEQUENCE</scope>
    <source>
        <strain evidence="2">Expedition CK06-06</strain>
    </source>
</reference>
<accession>X1VBP7</accession>
<comment type="caution">
    <text evidence="2">The sequence shown here is derived from an EMBL/GenBank/DDBJ whole genome shotgun (WGS) entry which is preliminary data.</text>
</comment>
<feature type="domain" description="ThuA-like" evidence="1">
    <location>
        <begin position="35"/>
        <end position="142"/>
    </location>
</feature>
<feature type="non-terminal residue" evidence="2">
    <location>
        <position position="181"/>
    </location>
</feature>
<protein>
    <recommendedName>
        <fullName evidence="1">ThuA-like domain-containing protein</fullName>
    </recommendedName>
</protein>
<dbReference type="PANTHER" id="PTHR40469:SF2">
    <property type="entry name" value="GALACTOSE-BINDING DOMAIN-LIKE SUPERFAMILY PROTEIN"/>
    <property type="match status" value="1"/>
</dbReference>
<dbReference type="InterPro" id="IPR029062">
    <property type="entry name" value="Class_I_gatase-like"/>
</dbReference>
<dbReference type="EMBL" id="BARW01034098">
    <property type="protein sequence ID" value="GAJ03425.1"/>
    <property type="molecule type" value="Genomic_DNA"/>
</dbReference>
<dbReference type="Pfam" id="PF06283">
    <property type="entry name" value="ThuA"/>
    <property type="match status" value="1"/>
</dbReference>
<gene>
    <name evidence="2" type="ORF">S12H4_53538</name>
</gene>
<evidence type="ECO:0000313" key="2">
    <source>
        <dbReference type="EMBL" id="GAJ03425.1"/>
    </source>
</evidence>
<sequence length="181" mass="20489">MKKIISVWSKLLIIPIVLLLTSTLFNACQQQPKHKVLIVTGQNTFNWEASNEALKQILENSGLFSVNVHISPKQGEDMSGFNPNFSNYDVVVLNYNGDPWPEQTGISFVDYIKTGGGVIVFQSANSAFPDWKEYHEIIGLGGWKNRDEMPGNYLYWKENEFVTDTSQGYGKLFLKAEAYQV</sequence>